<comment type="caution">
    <text evidence="3">The sequence shown here is derived from an EMBL/GenBank/DDBJ whole genome shotgun (WGS) entry which is preliminary data.</text>
</comment>
<reference evidence="3" key="1">
    <citation type="submission" date="2020-05" db="EMBL/GenBank/DDBJ databases">
        <title>Phylogenomic resolution of chytrid fungi.</title>
        <authorList>
            <person name="Stajich J.E."/>
            <person name="Amses K."/>
            <person name="Simmons R."/>
            <person name="Seto K."/>
            <person name="Myers J."/>
            <person name="Bonds A."/>
            <person name="Quandt C.A."/>
            <person name="Barry K."/>
            <person name="Liu P."/>
            <person name="Grigoriev I."/>
            <person name="Longcore J.E."/>
            <person name="James T.Y."/>
        </authorList>
    </citation>
    <scope>NUCLEOTIDE SEQUENCE</scope>
    <source>
        <strain evidence="3">JEL0379</strain>
    </source>
</reference>
<sequence length="373" mass="41127">MADHSSNGSSPQRHRRSDWTKFDEDGIKRPALPLTGYYRVPDEEQEPGQPPTSGLQYLRMVRAEAEACPQVVRVAPPPTAALPPNIPDLRAEYFSSPTSSSFSTTTAAAAPQHQSAQPPAHLTPSPEWTARFLDRFAFLHDKLVQHRETLERRRAQGFAPPKRALYRPAKQEERAWRAFCYGAPAPRVKAVDASDDGGNAETDGKRKREGGVPLGGKKPREGDAKTDAMDLGDDEEEEDEDGEAPTAPSVDELQLSNAVALEREPLLDIVCALEQGDIIRLLELHIKWMTAANSMMEEEGQWLFALLLRLDPLLVAEEMTIVRDLCRLCRTLRVTMADELTPEDPRAASLNMVIAIVAGAFGQKDLGDSGAVF</sequence>
<gene>
    <name evidence="3" type="primary">GEMIN2</name>
    <name evidence="3" type="ORF">HDU87_002811</name>
</gene>
<name>A0AAD5TQZ0_9FUNG</name>
<dbReference type="PANTHER" id="PTHR12794:SF0">
    <property type="entry name" value="GEM-ASSOCIATED PROTEIN 2"/>
    <property type="match status" value="1"/>
</dbReference>
<feature type="compositionally biased region" description="Acidic residues" evidence="2">
    <location>
        <begin position="230"/>
        <end position="243"/>
    </location>
</feature>
<evidence type="ECO:0000313" key="4">
    <source>
        <dbReference type="Proteomes" id="UP001212152"/>
    </source>
</evidence>
<dbReference type="Pfam" id="PF04938">
    <property type="entry name" value="SIP1"/>
    <property type="match status" value="1"/>
</dbReference>
<comment type="similarity">
    <text evidence="1">Belongs to the gemin-2 family.</text>
</comment>
<proteinExistence type="inferred from homology"/>
<feature type="region of interest" description="Disordered" evidence="2">
    <location>
        <begin position="189"/>
        <end position="252"/>
    </location>
</feature>
<evidence type="ECO:0000313" key="3">
    <source>
        <dbReference type="EMBL" id="KAJ3179605.1"/>
    </source>
</evidence>
<dbReference type="PANTHER" id="PTHR12794">
    <property type="entry name" value="GEMIN2"/>
    <property type="match status" value="1"/>
</dbReference>
<accession>A0AAD5TQZ0</accession>
<feature type="compositionally biased region" description="Basic and acidic residues" evidence="2">
    <location>
        <begin position="17"/>
        <end position="28"/>
    </location>
</feature>
<dbReference type="GO" id="GO:0005634">
    <property type="term" value="C:nucleus"/>
    <property type="evidence" value="ECO:0007669"/>
    <property type="project" value="TreeGrafter"/>
</dbReference>
<dbReference type="GO" id="GO:0032797">
    <property type="term" value="C:SMN complex"/>
    <property type="evidence" value="ECO:0007669"/>
    <property type="project" value="TreeGrafter"/>
</dbReference>
<protein>
    <submittedName>
        <fullName evidence="3">Gem (Nuclear organelle) associated protein 2</fullName>
    </submittedName>
</protein>
<evidence type="ECO:0000256" key="1">
    <source>
        <dbReference type="ARBA" id="ARBA00025758"/>
    </source>
</evidence>
<dbReference type="AlphaFoldDB" id="A0AAD5TQZ0"/>
<keyword evidence="4" id="KW-1185">Reference proteome</keyword>
<dbReference type="EMBL" id="JADGJQ010000020">
    <property type="protein sequence ID" value="KAJ3179605.1"/>
    <property type="molecule type" value="Genomic_DNA"/>
</dbReference>
<feature type="compositionally biased region" description="Basic and acidic residues" evidence="2">
    <location>
        <begin position="218"/>
        <end position="228"/>
    </location>
</feature>
<feature type="compositionally biased region" description="Low complexity" evidence="2">
    <location>
        <begin position="94"/>
        <end position="120"/>
    </location>
</feature>
<dbReference type="InterPro" id="IPR035426">
    <property type="entry name" value="Gemin2/Brr1"/>
</dbReference>
<dbReference type="GO" id="GO:0000387">
    <property type="term" value="P:spliceosomal snRNP assembly"/>
    <property type="evidence" value="ECO:0007669"/>
    <property type="project" value="InterPro"/>
</dbReference>
<evidence type="ECO:0000256" key="2">
    <source>
        <dbReference type="SAM" id="MobiDB-lite"/>
    </source>
</evidence>
<dbReference type="Gene3D" id="1.20.58.1070">
    <property type="match status" value="1"/>
</dbReference>
<feature type="compositionally biased region" description="Polar residues" evidence="2">
    <location>
        <begin position="1"/>
        <end position="11"/>
    </location>
</feature>
<organism evidence="3 4">
    <name type="scientific">Geranomyces variabilis</name>
    <dbReference type="NCBI Taxonomy" id="109894"/>
    <lineage>
        <taxon>Eukaryota</taxon>
        <taxon>Fungi</taxon>
        <taxon>Fungi incertae sedis</taxon>
        <taxon>Chytridiomycota</taxon>
        <taxon>Chytridiomycota incertae sedis</taxon>
        <taxon>Chytridiomycetes</taxon>
        <taxon>Spizellomycetales</taxon>
        <taxon>Powellomycetaceae</taxon>
        <taxon>Geranomyces</taxon>
    </lineage>
</organism>
<dbReference type="Proteomes" id="UP001212152">
    <property type="component" value="Unassembled WGS sequence"/>
</dbReference>
<feature type="region of interest" description="Disordered" evidence="2">
    <location>
        <begin position="92"/>
        <end position="124"/>
    </location>
</feature>
<feature type="region of interest" description="Disordered" evidence="2">
    <location>
        <begin position="1"/>
        <end position="55"/>
    </location>
</feature>